<name>A0AAV4NFE4_9ARAC</name>
<accession>A0AAV4NFE4</accession>
<organism evidence="1 2">
    <name type="scientific">Caerostris darwini</name>
    <dbReference type="NCBI Taxonomy" id="1538125"/>
    <lineage>
        <taxon>Eukaryota</taxon>
        <taxon>Metazoa</taxon>
        <taxon>Ecdysozoa</taxon>
        <taxon>Arthropoda</taxon>
        <taxon>Chelicerata</taxon>
        <taxon>Arachnida</taxon>
        <taxon>Araneae</taxon>
        <taxon>Araneomorphae</taxon>
        <taxon>Entelegynae</taxon>
        <taxon>Araneoidea</taxon>
        <taxon>Araneidae</taxon>
        <taxon>Caerostris</taxon>
    </lineage>
</organism>
<proteinExistence type="predicted"/>
<dbReference type="AlphaFoldDB" id="A0AAV4NFE4"/>
<protein>
    <submittedName>
        <fullName evidence="1">Uncharacterized protein</fullName>
    </submittedName>
</protein>
<dbReference type="EMBL" id="BPLQ01001630">
    <property type="protein sequence ID" value="GIX83500.1"/>
    <property type="molecule type" value="Genomic_DNA"/>
</dbReference>
<dbReference type="Proteomes" id="UP001054837">
    <property type="component" value="Unassembled WGS sequence"/>
</dbReference>
<gene>
    <name evidence="1" type="ORF">CDAR_83491</name>
</gene>
<reference evidence="1 2" key="1">
    <citation type="submission" date="2021-06" db="EMBL/GenBank/DDBJ databases">
        <title>Caerostris darwini draft genome.</title>
        <authorList>
            <person name="Kono N."/>
            <person name="Arakawa K."/>
        </authorList>
    </citation>
    <scope>NUCLEOTIDE SEQUENCE [LARGE SCALE GENOMIC DNA]</scope>
</reference>
<evidence type="ECO:0000313" key="2">
    <source>
        <dbReference type="Proteomes" id="UP001054837"/>
    </source>
</evidence>
<comment type="caution">
    <text evidence="1">The sequence shown here is derived from an EMBL/GenBank/DDBJ whole genome shotgun (WGS) entry which is preliminary data.</text>
</comment>
<evidence type="ECO:0000313" key="1">
    <source>
        <dbReference type="EMBL" id="GIX83500.1"/>
    </source>
</evidence>
<keyword evidence="2" id="KW-1185">Reference proteome</keyword>
<sequence>MVHWLTTKFGVWSDPIDEANCCFSRAGTCARSPDRVFCLYGRVCCRDTFHQSSKALGQGVITFLNYPTDEAGGQKRLTEHFQILLTGDNGRESISCQSVYF</sequence>